<dbReference type="RefSeq" id="WP_185176284.1">
    <property type="nucleotide sequence ID" value="NZ_CP059404.1"/>
</dbReference>
<feature type="transmembrane region" description="Helical" evidence="2">
    <location>
        <begin position="14"/>
        <end position="34"/>
    </location>
</feature>
<dbReference type="KEGG" id="cik:H0194_02395"/>
<proteinExistence type="predicted"/>
<gene>
    <name evidence="3" type="ORF">H0194_02395</name>
</gene>
<organism evidence="3 4">
    <name type="scientific">Corynebacterium incognita</name>
    <dbReference type="NCBI Taxonomy" id="2754725"/>
    <lineage>
        <taxon>Bacteria</taxon>
        <taxon>Bacillati</taxon>
        <taxon>Actinomycetota</taxon>
        <taxon>Actinomycetes</taxon>
        <taxon>Mycobacteriales</taxon>
        <taxon>Corynebacteriaceae</taxon>
        <taxon>Corynebacterium</taxon>
    </lineage>
</organism>
<keyword evidence="4" id="KW-1185">Reference proteome</keyword>
<accession>A0A7G7CQP4</accession>
<dbReference type="AlphaFoldDB" id="A0A7G7CQP4"/>
<protein>
    <submittedName>
        <fullName evidence="3">Uncharacterized protein</fullName>
    </submittedName>
</protein>
<feature type="region of interest" description="Disordered" evidence="1">
    <location>
        <begin position="40"/>
        <end position="73"/>
    </location>
</feature>
<keyword evidence="2" id="KW-0812">Transmembrane</keyword>
<evidence type="ECO:0000256" key="2">
    <source>
        <dbReference type="SAM" id="Phobius"/>
    </source>
</evidence>
<evidence type="ECO:0000313" key="3">
    <source>
        <dbReference type="EMBL" id="QNE89910.1"/>
    </source>
</evidence>
<evidence type="ECO:0000256" key="1">
    <source>
        <dbReference type="SAM" id="MobiDB-lite"/>
    </source>
</evidence>
<name>A0A7G7CQP4_9CORY</name>
<keyword evidence="2" id="KW-0472">Membrane</keyword>
<dbReference type="EMBL" id="CP059404">
    <property type="protein sequence ID" value="QNE89910.1"/>
    <property type="molecule type" value="Genomic_DNA"/>
</dbReference>
<keyword evidence="2" id="KW-1133">Transmembrane helix</keyword>
<dbReference type="Proteomes" id="UP000515743">
    <property type="component" value="Chromosome"/>
</dbReference>
<reference evidence="3 4" key="1">
    <citation type="submission" date="2020-07" db="EMBL/GenBank/DDBJ databases">
        <title>Complete genome and description of Corynebacterium incognita strain Marseille-Q3630 sp. nov.</title>
        <authorList>
            <person name="Boxberger M."/>
        </authorList>
    </citation>
    <scope>NUCLEOTIDE SEQUENCE [LARGE SCALE GENOMIC DNA]</scope>
    <source>
        <strain evidence="3 4">Marseille-Q3630</strain>
    </source>
</reference>
<evidence type="ECO:0000313" key="4">
    <source>
        <dbReference type="Proteomes" id="UP000515743"/>
    </source>
</evidence>
<sequence>MPSRTSDKRDATRLPYGMIAAGVVLIGVAGGMAIDRMPPDLENQRTVGDAIGTGAYPGEAQAPDAPEKSAGSKLIDLANSLGIPTKDLPPEAVNSDDRTALRELLADVLAKQVANGELTNAEADAVLKAYDLGIIDVPFLQTDTK</sequence>